<dbReference type="InterPro" id="IPR011989">
    <property type="entry name" value="ARM-like"/>
</dbReference>
<protein>
    <submittedName>
        <fullName evidence="1">CLASP N terminal domain-containing protein</fullName>
    </submittedName>
</protein>
<dbReference type="Gene3D" id="1.25.10.10">
    <property type="entry name" value="Leucine-rich Repeat Variant"/>
    <property type="match status" value="1"/>
</dbReference>
<dbReference type="AlphaFoldDB" id="A0A146K4L3"/>
<dbReference type="EMBL" id="GDID01006020">
    <property type="protein sequence ID" value="JAP90586.1"/>
    <property type="molecule type" value="Transcribed_RNA"/>
</dbReference>
<evidence type="ECO:0000313" key="1">
    <source>
        <dbReference type="EMBL" id="JAP90586.1"/>
    </source>
</evidence>
<organism evidence="1">
    <name type="scientific">Trepomonas sp. PC1</name>
    <dbReference type="NCBI Taxonomy" id="1076344"/>
    <lineage>
        <taxon>Eukaryota</taxon>
        <taxon>Metamonada</taxon>
        <taxon>Diplomonadida</taxon>
        <taxon>Hexamitidae</taxon>
        <taxon>Hexamitinae</taxon>
        <taxon>Trepomonas</taxon>
    </lineage>
</organism>
<proteinExistence type="predicted"/>
<sequence length="154" mass="17931">KLLSSIRSGVVTKTLFTVNDLFKYGHDQLNSFYPQILIDLITKFALTTQKFVSERIEQVIEQILPNLKPENQSKFIQWAIENISTKHVQLKYIIAHIISTTDLNLSNDEILVFVQLYQDSDQKVRKEARNIYQKHKNEIGVNSQIDEIILREGE</sequence>
<gene>
    <name evidence="1" type="ORF">TPC1_20115</name>
</gene>
<feature type="non-terminal residue" evidence="1">
    <location>
        <position position="154"/>
    </location>
</feature>
<accession>A0A146K4L3</accession>
<reference evidence="1" key="1">
    <citation type="submission" date="2015-07" db="EMBL/GenBank/DDBJ databases">
        <title>Adaptation to a free-living lifestyle via gene acquisitions in the diplomonad Trepomonas sp. PC1.</title>
        <authorList>
            <person name="Xu F."/>
            <person name="Jerlstrom-Hultqvist J."/>
            <person name="Kolisko M."/>
            <person name="Simpson A.G.B."/>
            <person name="Roger A.J."/>
            <person name="Svard S.G."/>
            <person name="Andersson J.O."/>
        </authorList>
    </citation>
    <scope>NUCLEOTIDE SEQUENCE</scope>
    <source>
        <strain evidence="1">PC1</strain>
    </source>
</reference>
<name>A0A146K4L3_9EUKA</name>
<feature type="non-terminal residue" evidence="1">
    <location>
        <position position="1"/>
    </location>
</feature>